<keyword evidence="3 11" id="KW-0328">Glycosyltransferase</keyword>
<feature type="transmembrane region" description="Helical" evidence="8">
    <location>
        <begin position="137"/>
        <end position="158"/>
    </location>
</feature>
<feature type="transmembrane region" description="Helical" evidence="8">
    <location>
        <begin position="194"/>
        <end position="212"/>
    </location>
</feature>
<evidence type="ECO:0000313" key="12">
    <source>
        <dbReference type="Proteomes" id="UP000521676"/>
    </source>
</evidence>
<feature type="transmembrane region" description="Helical" evidence="8">
    <location>
        <begin position="291"/>
        <end position="310"/>
    </location>
</feature>
<protein>
    <submittedName>
        <fullName evidence="10">Glycosyltransferase family 39 protein</fullName>
        <ecNumber evidence="11">2.4.-.-</ecNumber>
    </submittedName>
</protein>
<comment type="subcellular location">
    <subcellularLocation>
        <location evidence="1">Cell membrane</location>
        <topology evidence="1">Multi-pass membrane protein</topology>
    </subcellularLocation>
</comment>
<evidence type="ECO:0000256" key="5">
    <source>
        <dbReference type="ARBA" id="ARBA00022692"/>
    </source>
</evidence>
<evidence type="ECO:0000313" key="10">
    <source>
        <dbReference type="EMBL" id="NWJ48975.1"/>
    </source>
</evidence>
<keyword evidence="6 8" id="KW-1133">Transmembrane helix</keyword>
<name>A0A8T7MA21_9CHLR</name>
<organism evidence="10 12">
    <name type="scientific">Candidatus Chlorohelix allophototropha</name>
    <dbReference type="NCBI Taxonomy" id="3003348"/>
    <lineage>
        <taxon>Bacteria</taxon>
        <taxon>Bacillati</taxon>
        <taxon>Chloroflexota</taxon>
        <taxon>Chloroflexia</taxon>
        <taxon>Candidatus Chloroheliales</taxon>
        <taxon>Candidatus Chloroheliaceae</taxon>
        <taxon>Candidatus Chlorohelix</taxon>
    </lineage>
</organism>
<evidence type="ECO:0000256" key="7">
    <source>
        <dbReference type="ARBA" id="ARBA00023136"/>
    </source>
</evidence>
<evidence type="ECO:0000256" key="4">
    <source>
        <dbReference type="ARBA" id="ARBA00022679"/>
    </source>
</evidence>
<keyword evidence="7 8" id="KW-0472">Membrane</keyword>
<feature type="transmembrane region" description="Helical" evidence="8">
    <location>
        <begin position="224"/>
        <end position="242"/>
    </location>
</feature>
<keyword evidence="4 11" id="KW-0808">Transferase</keyword>
<feature type="transmembrane region" description="Helical" evidence="8">
    <location>
        <begin position="170"/>
        <end position="188"/>
    </location>
</feature>
<keyword evidence="13" id="KW-1185">Reference proteome</keyword>
<accession>A0A8T7MA21</accession>
<feature type="transmembrane region" description="Helical" evidence="8">
    <location>
        <begin position="248"/>
        <end position="279"/>
    </location>
</feature>
<evidence type="ECO:0000256" key="2">
    <source>
        <dbReference type="ARBA" id="ARBA00022475"/>
    </source>
</evidence>
<feature type="transmembrane region" description="Helical" evidence="8">
    <location>
        <begin position="404"/>
        <end position="426"/>
    </location>
</feature>
<reference evidence="11" key="2">
    <citation type="journal article" date="2024" name="Nature">
        <title>Anoxygenic phototroph of the Chloroflexota uses a type I reaction centre.</title>
        <authorList>
            <person name="Tsuji J.M."/>
            <person name="Shaw N.A."/>
            <person name="Nagashima S."/>
            <person name="Venkiteswaran J.J."/>
            <person name="Schiff S.L."/>
            <person name="Watanabe T."/>
            <person name="Fukui M."/>
            <person name="Hanada S."/>
            <person name="Tank M."/>
            <person name="Neufeld J.D."/>
        </authorList>
    </citation>
    <scope>NUCLEOTIDE SEQUENCE</scope>
    <source>
        <strain evidence="11">L227-S17</strain>
    </source>
</reference>
<dbReference type="GO" id="GO:0016763">
    <property type="term" value="F:pentosyltransferase activity"/>
    <property type="evidence" value="ECO:0007669"/>
    <property type="project" value="TreeGrafter"/>
</dbReference>
<dbReference type="InterPro" id="IPR050297">
    <property type="entry name" value="LipidA_mod_glycosyltrf_83"/>
</dbReference>
<reference evidence="10 12" key="1">
    <citation type="submission" date="2020-06" db="EMBL/GenBank/DDBJ databases">
        <title>Anoxygenic phototrophic Chloroflexota member uses a Type I reaction center.</title>
        <authorList>
            <person name="Tsuji J.M."/>
            <person name="Shaw N.A."/>
            <person name="Nagashima S."/>
            <person name="Venkiteswaran J."/>
            <person name="Schiff S.L."/>
            <person name="Hanada S."/>
            <person name="Tank M."/>
            <person name="Neufeld J.D."/>
        </authorList>
    </citation>
    <scope>NUCLEOTIDE SEQUENCE [LARGE SCALE GENOMIC DNA]</scope>
    <source>
        <strain evidence="10">L227-S17</strain>
    </source>
</reference>
<keyword evidence="5 8" id="KW-0812">Transmembrane</keyword>
<feature type="transmembrane region" description="Helical" evidence="8">
    <location>
        <begin position="41"/>
        <end position="60"/>
    </location>
</feature>
<keyword evidence="2" id="KW-1003">Cell membrane</keyword>
<dbReference type="Proteomes" id="UP001431572">
    <property type="component" value="Chromosome 2"/>
</dbReference>
<feature type="transmembrane region" description="Helical" evidence="8">
    <location>
        <begin position="353"/>
        <end position="370"/>
    </location>
</feature>
<gene>
    <name evidence="10" type="ORF">HXX08_24200</name>
    <name evidence="11" type="ORF">OZ401_004526</name>
</gene>
<dbReference type="PANTHER" id="PTHR33908">
    <property type="entry name" value="MANNOSYLTRANSFERASE YKCB-RELATED"/>
    <property type="match status" value="1"/>
</dbReference>
<feature type="transmembrane region" description="Helical" evidence="8">
    <location>
        <begin position="12"/>
        <end position="35"/>
    </location>
</feature>
<feature type="domain" description="Glycosyltransferase RgtA/B/C/D-like" evidence="9">
    <location>
        <begin position="170"/>
        <end position="309"/>
    </location>
</feature>
<dbReference type="RefSeq" id="WP_341470809.1">
    <property type="nucleotide sequence ID" value="NZ_CP128400.1"/>
</dbReference>
<evidence type="ECO:0000256" key="6">
    <source>
        <dbReference type="ARBA" id="ARBA00022989"/>
    </source>
</evidence>
<dbReference type="AlphaFoldDB" id="A0A8T7MA21"/>
<evidence type="ECO:0000256" key="3">
    <source>
        <dbReference type="ARBA" id="ARBA00022676"/>
    </source>
</evidence>
<feature type="transmembrane region" description="Helical" evidence="8">
    <location>
        <begin position="80"/>
        <end position="98"/>
    </location>
</feature>
<evidence type="ECO:0000256" key="8">
    <source>
        <dbReference type="SAM" id="Phobius"/>
    </source>
</evidence>
<evidence type="ECO:0000259" key="9">
    <source>
        <dbReference type="Pfam" id="PF13231"/>
    </source>
</evidence>
<dbReference type="EMBL" id="JACATZ010000003">
    <property type="protein sequence ID" value="NWJ48975.1"/>
    <property type="molecule type" value="Genomic_DNA"/>
</dbReference>
<evidence type="ECO:0000313" key="13">
    <source>
        <dbReference type="Proteomes" id="UP001431572"/>
    </source>
</evidence>
<dbReference type="EC" id="2.4.-.-" evidence="11"/>
<dbReference type="Pfam" id="PF13231">
    <property type="entry name" value="PMT_2"/>
    <property type="match status" value="1"/>
</dbReference>
<evidence type="ECO:0000313" key="11">
    <source>
        <dbReference type="EMBL" id="WJW68904.1"/>
    </source>
</evidence>
<feature type="transmembrane region" description="Helical" evidence="8">
    <location>
        <begin position="438"/>
        <end position="457"/>
    </location>
</feature>
<feature type="transmembrane region" description="Helical" evidence="8">
    <location>
        <begin position="377"/>
        <end position="398"/>
    </location>
</feature>
<dbReference type="PANTHER" id="PTHR33908:SF11">
    <property type="entry name" value="MEMBRANE PROTEIN"/>
    <property type="match status" value="1"/>
</dbReference>
<proteinExistence type="predicted"/>
<evidence type="ECO:0000256" key="1">
    <source>
        <dbReference type="ARBA" id="ARBA00004651"/>
    </source>
</evidence>
<dbReference type="Proteomes" id="UP000521676">
    <property type="component" value="Unassembled WGS sequence"/>
</dbReference>
<dbReference type="GO" id="GO:0009103">
    <property type="term" value="P:lipopolysaccharide biosynthetic process"/>
    <property type="evidence" value="ECO:0007669"/>
    <property type="project" value="UniProtKB-ARBA"/>
</dbReference>
<dbReference type="GO" id="GO:0005886">
    <property type="term" value="C:plasma membrane"/>
    <property type="evidence" value="ECO:0007669"/>
    <property type="project" value="UniProtKB-SubCell"/>
</dbReference>
<dbReference type="EMBL" id="CP128400">
    <property type="protein sequence ID" value="WJW68904.1"/>
    <property type="molecule type" value="Genomic_DNA"/>
</dbReference>
<sequence length="581" mass="64106">MDKNLKSLPDKIILFTKPWFEGTLGLLVFAGYILWLVLPTRIPAIILFGLALAGVGAALYAKQPSKAREWAKTLLKPENLLLGLILIVAVGVRLPGISQSLPYLDNPDEPTTVTAAIKMLQTGDLNPHFFRWPSLPFYTQFILSLPQFLSGVGSGAFTGLNQIVPDNFYLAGRLLSATLGIATVGLTYLIGRIVYSPAAGLSAAFILAIIPLHSENSRYVTPDIMVGFFATLTLLFAVLIFKTGQLKWYLWAGVAAGLTIGTKYNVAIVLVTVALAHFLSEKRKGIGFGRLGATVGLAVGVFILTTPFLVLDLSGFLNEMAFQVRHYTLEGHGANFTGESWKAYLSYIFNEGFVYQGIVALGGGILLALLRQKRADWLILSLPAIGYFFFSTALVHFPRNLIPLLPPMALLAAEFILWLTAQGFKLFQGKIRDSNSRLVIKTFIVVILTLGFFFFGIRNSILTTRYNLQPDTRTQAGAWITQNLPVGSKLRLEPFTPYLSPERFQGATEQRPIGGRGLDWYQQQGYDYLVASSYEYKELIATDPQAALNYSAIFQEAQLVKEFPGDSTEHPGPTIRIYKVR</sequence>
<dbReference type="InterPro" id="IPR038731">
    <property type="entry name" value="RgtA/B/C-like"/>
</dbReference>